<keyword evidence="6" id="KW-1185">Reference proteome</keyword>
<dbReference type="KEGG" id="lak:106176409"/>
<dbReference type="Pfam" id="PF08477">
    <property type="entry name" value="Roc"/>
    <property type="match status" value="1"/>
</dbReference>
<dbReference type="InterPro" id="IPR027417">
    <property type="entry name" value="P-loop_NTPase"/>
</dbReference>
<dbReference type="SUPFAM" id="SSF52058">
    <property type="entry name" value="L domain-like"/>
    <property type="match status" value="1"/>
</dbReference>
<evidence type="ECO:0000259" key="5">
    <source>
        <dbReference type="PROSITE" id="PS51424"/>
    </source>
</evidence>
<gene>
    <name evidence="7" type="primary">LOC106176409</name>
</gene>
<dbReference type="GO" id="GO:0005737">
    <property type="term" value="C:cytoplasm"/>
    <property type="evidence" value="ECO:0007669"/>
    <property type="project" value="TreeGrafter"/>
</dbReference>
<dbReference type="SMART" id="SM00369">
    <property type="entry name" value="LRR_TYP"/>
    <property type="match status" value="6"/>
</dbReference>
<accession>A0A2R2MQF9</accession>
<dbReference type="InterPro" id="IPR001315">
    <property type="entry name" value="CARD"/>
</dbReference>
<dbReference type="GO" id="GO:0042981">
    <property type="term" value="P:regulation of apoptotic process"/>
    <property type="evidence" value="ECO:0007669"/>
    <property type="project" value="InterPro"/>
</dbReference>
<dbReference type="GeneID" id="106176409"/>
<dbReference type="Gene3D" id="1.10.533.10">
    <property type="entry name" value="Death Domain, Fas"/>
    <property type="match status" value="1"/>
</dbReference>
<dbReference type="Gene3D" id="3.40.50.300">
    <property type="entry name" value="P-loop containing nucleotide triphosphate hydrolases"/>
    <property type="match status" value="1"/>
</dbReference>
<dbReference type="Pfam" id="PF13855">
    <property type="entry name" value="LRR_8"/>
    <property type="match status" value="2"/>
</dbReference>
<sequence>MEEPKDRNNSKDISRPIELDLDFLMPSNISESSNLQYLKLSKTNLEVLKMPLSTFWNLKVLDISSNKFTEFPLQVFNVPSLQELNIGHNLLSTIPIDINTLTNLTILKVNDNRFEEFPTHVCDIPALQIFDISGNKIRIIPSSVSKMDSLKTLHIQKNMIDVLPGALCDLYELEYLDMRANHLCTIPKSIRRLTRLQTLNISHNQISTFPTSLCSLFSLENLDIGQNKIDRIPFEIKEIDELKTPVRGERAVVTSRLQLNLLGVTGSGKSSLSRSLQRRESSLTSEADRTQVIERGSWEPDSKVAFNINDFGGHDVYRVGYPIFLHKNGVAIITFNLSQYQCEDNYYMKHIGEWIQTVQCRAPGIYIIIVGTHHDLVGDRDPDMLCQDVRHRFKQQADWNMEWLRNRVDAHAFQGRRVSYFSNSHVNIFTISSADMFGMENLSAYLVQLAKLRGVVLPEAWVDVMNEIERMKFEPTTNTLTEGVVREIVKVEVARRKKKSARQADVSIEEENRNQISRIVRRMMCCTSLFHEEAEEINQVASGPQTPHEDDEDISPAQVTYVVQDVLNYMSNTGEVVWFDSNTALGKVIFHKPEVLINLLKSVLHHDFEVKKKALKENYTKQKFEEIVDNLEMRGIIDEDVMEFLWQSFGVPGIERDAMIELMTKLDLSYFVDGASVAKRTGAFHFPCLLQQNEPCDLESSGKWPARLPRGVLLQLTLQIHTPHRCPSDVFEKLSVRIHKYLHMFDRRRIDWNNGVYAVTSRCKILLTRHSEERDWVITTNVRGKDRLAMWDILLKLHQDLVDILKNDWPGVFYSKHLLCPHCIEEGIPSPTLFPGDILDQPDYVPRVKVLPCRNAPPQTISATHVYPALAERMKFEPTTNTLTEGVVREIVKVEVARRKKKSARQADVSIEEENRNQISRIVRRMMCCTSLFHEEAEEINQVASGPQTPHEDDEDISPAQVTYVVQDVLNYMSNTGEVVWFDSNTALGKVIFHKPEVLINLLKSVLHHDFEVKKKALKENYTKQKFEEIVDNLEMRGIIDEDVMEFLWQSFGVPGIERDAMIELMTKLDLSYFVDDASVAKRTGAFHFPCLLQQNEPCDLESSGKWPARLPRGVLQLTLQIHTPHRCPSDVFEKLSVRIHKYLHMFDRRRIDWNNGVYAVTSRCKILLTRHSEERDWVITTNVRGKDRLAMWDILLKLHQDLVDILKNDWPGVFYSKHLLCPHCIEEGIPSPTLFPGDILDQPDYVPRVKVLPCRNAPPQTISATHVYPALAGRDGVLKENKDRLRRNRVTLVQSVTEQCLLEVLNSLTAQAIFLPREKENITKIATQQERVEEFLDILKNKEDRAFYIFHKHLESSGQTHLADLLRPREEIMDELPSGEIVYWV</sequence>
<organism evidence="6 7">
    <name type="scientific">Lingula anatina</name>
    <name type="common">Brachiopod</name>
    <name type="synonym">Lingula unguis</name>
    <dbReference type="NCBI Taxonomy" id="7574"/>
    <lineage>
        <taxon>Eukaryota</taxon>
        <taxon>Metazoa</taxon>
        <taxon>Spiralia</taxon>
        <taxon>Lophotrochozoa</taxon>
        <taxon>Brachiopoda</taxon>
        <taxon>Linguliformea</taxon>
        <taxon>Lingulata</taxon>
        <taxon>Lingulida</taxon>
        <taxon>Linguloidea</taxon>
        <taxon>Lingulidae</taxon>
        <taxon>Lingula</taxon>
    </lineage>
</organism>
<proteinExistence type="predicted"/>
<dbReference type="SMART" id="SM00114">
    <property type="entry name" value="CARD"/>
    <property type="match status" value="1"/>
</dbReference>
<dbReference type="SUPFAM" id="SSF52540">
    <property type="entry name" value="P-loop containing nucleoside triphosphate hydrolases"/>
    <property type="match status" value="1"/>
</dbReference>
<feature type="domain" description="Roc" evidence="5">
    <location>
        <begin position="250"/>
        <end position="453"/>
    </location>
</feature>
<reference evidence="7" key="1">
    <citation type="submission" date="2025-08" db="UniProtKB">
        <authorList>
            <consortium name="RefSeq"/>
        </authorList>
    </citation>
    <scope>IDENTIFICATION</scope>
    <source>
        <tissue evidence="7">Gonads</tissue>
    </source>
</reference>
<dbReference type="InterPro" id="IPR003591">
    <property type="entry name" value="Leu-rich_rpt_typical-subtyp"/>
</dbReference>
<dbReference type="GO" id="GO:0009966">
    <property type="term" value="P:regulation of signal transduction"/>
    <property type="evidence" value="ECO:0007669"/>
    <property type="project" value="UniProtKB-ARBA"/>
</dbReference>
<dbReference type="OrthoDB" id="676979at2759"/>
<evidence type="ECO:0000259" key="4">
    <source>
        <dbReference type="PROSITE" id="PS50209"/>
    </source>
</evidence>
<dbReference type="Gene3D" id="3.30.70.1390">
    <property type="entry name" value="ROC domain from the Parkinson's disease-associated leucine-rich repeat kinase 2"/>
    <property type="match status" value="1"/>
</dbReference>
<dbReference type="RefSeq" id="XP_023932480.1">
    <property type="nucleotide sequence ID" value="XM_024076712.1"/>
</dbReference>
<dbReference type="Proteomes" id="UP000085678">
    <property type="component" value="Unplaced"/>
</dbReference>
<evidence type="ECO:0000256" key="1">
    <source>
        <dbReference type="ARBA" id="ARBA00022614"/>
    </source>
</evidence>
<dbReference type="Gene3D" id="3.80.10.10">
    <property type="entry name" value="Ribonuclease Inhibitor"/>
    <property type="match status" value="1"/>
</dbReference>
<protein>
    <submittedName>
        <fullName evidence="7">Malignant fibrous histiocytoma-amplified sequence 1 homolog</fullName>
    </submittedName>
</protein>
<dbReference type="InterPro" id="IPR011029">
    <property type="entry name" value="DEATH-like_dom_sf"/>
</dbReference>
<keyword evidence="2" id="KW-0677">Repeat</keyword>
<dbReference type="PROSITE" id="PS51450">
    <property type="entry name" value="LRR"/>
    <property type="match status" value="2"/>
</dbReference>
<evidence type="ECO:0000256" key="3">
    <source>
        <dbReference type="ARBA" id="ARBA00022741"/>
    </source>
</evidence>
<dbReference type="SUPFAM" id="SSF47986">
    <property type="entry name" value="DEATH domain"/>
    <property type="match status" value="1"/>
</dbReference>
<dbReference type="InParanoid" id="A0A2R2MQF9"/>
<evidence type="ECO:0000313" key="7">
    <source>
        <dbReference type="RefSeq" id="XP_023932480.1"/>
    </source>
</evidence>
<dbReference type="InterPro" id="IPR032675">
    <property type="entry name" value="LRR_dom_sf"/>
</dbReference>
<keyword evidence="1" id="KW-0433">Leucine-rich repeat</keyword>
<dbReference type="PANTHER" id="PTHR48051:SF1">
    <property type="entry name" value="RAS SUPPRESSOR PROTEIN 1"/>
    <property type="match status" value="1"/>
</dbReference>
<dbReference type="InterPro" id="IPR020859">
    <property type="entry name" value="ROC"/>
</dbReference>
<dbReference type="Pfam" id="PF00619">
    <property type="entry name" value="CARD"/>
    <property type="match status" value="1"/>
</dbReference>
<dbReference type="CDD" id="cd01671">
    <property type="entry name" value="CARD"/>
    <property type="match status" value="1"/>
</dbReference>
<dbReference type="PANTHER" id="PTHR48051">
    <property type="match status" value="1"/>
</dbReference>
<dbReference type="PROSITE" id="PS51424">
    <property type="entry name" value="ROC"/>
    <property type="match status" value="1"/>
</dbReference>
<dbReference type="SMART" id="SM00364">
    <property type="entry name" value="LRR_BAC"/>
    <property type="match status" value="5"/>
</dbReference>
<dbReference type="InterPro" id="IPR001611">
    <property type="entry name" value="Leu-rich_rpt"/>
</dbReference>
<dbReference type="GO" id="GO:0000166">
    <property type="term" value="F:nucleotide binding"/>
    <property type="evidence" value="ECO:0007669"/>
    <property type="project" value="UniProtKB-KW"/>
</dbReference>
<evidence type="ECO:0000256" key="2">
    <source>
        <dbReference type="ARBA" id="ARBA00022737"/>
    </source>
</evidence>
<keyword evidence="3" id="KW-0547">Nucleotide-binding</keyword>
<dbReference type="InterPro" id="IPR050216">
    <property type="entry name" value="LRR_domain-containing"/>
</dbReference>
<dbReference type="Pfam" id="PF00560">
    <property type="entry name" value="LRR_1"/>
    <property type="match status" value="1"/>
</dbReference>
<evidence type="ECO:0000313" key="6">
    <source>
        <dbReference type="Proteomes" id="UP000085678"/>
    </source>
</evidence>
<feature type="domain" description="CARD" evidence="4">
    <location>
        <begin position="1278"/>
        <end position="1370"/>
    </location>
</feature>
<name>A0A2R2MQF9_LINAN</name>
<dbReference type="STRING" id="7574.A0A2R2MQF9"/>
<dbReference type="PROSITE" id="PS50209">
    <property type="entry name" value="CARD"/>
    <property type="match status" value="1"/>
</dbReference>